<evidence type="ECO:0000313" key="6">
    <source>
        <dbReference type="EMBL" id="KAL0405264.1"/>
    </source>
</evidence>
<dbReference type="GO" id="GO:0009734">
    <property type="term" value="P:auxin-activated signaling pathway"/>
    <property type="evidence" value="ECO:0007669"/>
    <property type="project" value="InterPro"/>
</dbReference>
<gene>
    <name evidence="6" type="ORF">Slati_3840300</name>
</gene>
<dbReference type="EMBL" id="JACGWN010000014">
    <property type="protein sequence ID" value="KAL0405264.1"/>
    <property type="molecule type" value="Genomic_DNA"/>
</dbReference>
<dbReference type="InterPro" id="IPR000340">
    <property type="entry name" value="Dual-sp_phosphatase_cat-dom"/>
</dbReference>
<evidence type="ECO:0000259" key="5">
    <source>
        <dbReference type="PROSITE" id="PS50056"/>
    </source>
</evidence>
<keyword evidence="1" id="KW-0378">Hydrolase</keyword>
<dbReference type="InterPro" id="IPR020422">
    <property type="entry name" value="TYR_PHOSPHATASE_DUAL_dom"/>
</dbReference>
<dbReference type="Gene3D" id="3.90.190.10">
    <property type="entry name" value="Protein tyrosine phosphatase superfamily"/>
    <property type="match status" value="1"/>
</dbReference>
<dbReference type="InterPro" id="IPR029021">
    <property type="entry name" value="Prot-tyrosine_phosphatase-like"/>
</dbReference>
<dbReference type="PROSITE" id="PS00383">
    <property type="entry name" value="TYR_PHOSPHATASE_1"/>
    <property type="match status" value="1"/>
</dbReference>
<evidence type="ECO:0000256" key="3">
    <source>
        <dbReference type="SAM" id="MobiDB-lite"/>
    </source>
</evidence>
<accession>A0AAW2TKW8</accession>
<dbReference type="Pfam" id="PF00782">
    <property type="entry name" value="DSPc"/>
    <property type="match status" value="1"/>
</dbReference>
<dbReference type="PROSITE" id="PS50054">
    <property type="entry name" value="TYR_PHOSPHATASE_DUAL"/>
    <property type="match status" value="1"/>
</dbReference>
<dbReference type="InterPro" id="IPR016130">
    <property type="entry name" value="Tyr_Pase_AS"/>
</dbReference>
<protein>
    <submittedName>
        <fullName evidence="6">Protein-tyrosine-phosphatase IBR5</fullName>
    </submittedName>
</protein>
<dbReference type="GO" id="GO:0033549">
    <property type="term" value="F:MAP kinase phosphatase activity"/>
    <property type="evidence" value="ECO:0007669"/>
    <property type="project" value="InterPro"/>
</dbReference>
<feature type="region of interest" description="Disordered" evidence="3">
    <location>
        <begin position="16"/>
        <end position="43"/>
    </location>
</feature>
<dbReference type="PANTHER" id="PTHR47244">
    <property type="entry name" value="PROTEIN-TYROSINE-PHOSPHATASE IBR5"/>
    <property type="match status" value="1"/>
</dbReference>
<reference evidence="6" key="2">
    <citation type="journal article" date="2024" name="Plant">
        <title>Genomic evolution and insights into agronomic trait innovations of Sesamum species.</title>
        <authorList>
            <person name="Miao H."/>
            <person name="Wang L."/>
            <person name="Qu L."/>
            <person name="Liu H."/>
            <person name="Sun Y."/>
            <person name="Le M."/>
            <person name="Wang Q."/>
            <person name="Wei S."/>
            <person name="Zheng Y."/>
            <person name="Lin W."/>
            <person name="Duan Y."/>
            <person name="Cao H."/>
            <person name="Xiong S."/>
            <person name="Wang X."/>
            <person name="Wei L."/>
            <person name="Li C."/>
            <person name="Ma Q."/>
            <person name="Ju M."/>
            <person name="Zhao R."/>
            <person name="Li G."/>
            <person name="Mu C."/>
            <person name="Tian Q."/>
            <person name="Mei H."/>
            <person name="Zhang T."/>
            <person name="Gao T."/>
            <person name="Zhang H."/>
        </authorList>
    </citation>
    <scope>NUCLEOTIDE SEQUENCE</scope>
    <source>
        <strain evidence="6">KEN1</strain>
    </source>
</reference>
<sequence length="354" mass="39721">MWGLWALPQIRGGGGVRRLRPPHARCPINPPRPPSNSAPSRRRSCPSSFTWAATTMLPALSFSRLRASPGSSMSFDLHENDFLGQRTILWQALQFIALQNNAAGHISFWFFSSDIKRKATIPQTSILNLHAAYWLFVEETSGKDLTWVKGRMVEVYLVQTVPACQNLYKNSFTYHCLQYDQKLPFDDAIQFLEQCEKDRARVLVHCMSGKNRSPAIVMAYLMKSKGWKLAESYRWVKERRPSVELNQDVYQQLQAYEQKIFGSIENSGIALANLSPSSLGSFSFGFSRPNDPPVPVPVFSNIGGASIFSRPQFDIPPQEFTFGAGPPQRNTSDDASFKTNTNTPAVNDITMDGS</sequence>
<dbReference type="GO" id="GO:0009738">
    <property type="term" value="P:abscisic acid-activated signaling pathway"/>
    <property type="evidence" value="ECO:0007669"/>
    <property type="project" value="InterPro"/>
</dbReference>
<dbReference type="InterPro" id="IPR044212">
    <property type="entry name" value="IBR5-like"/>
</dbReference>
<evidence type="ECO:0000259" key="4">
    <source>
        <dbReference type="PROSITE" id="PS50054"/>
    </source>
</evidence>
<dbReference type="GO" id="GO:0005634">
    <property type="term" value="C:nucleus"/>
    <property type="evidence" value="ECO:0007669"/>
    <property type="project" value="TreeGrafter"/>
</dbReference>
<dbReference type="AlphaFoldDB" id="A0AAW2TKW8"/>
<dbReference type="PROSITE" id="PS50056">
    <property type="entry name" value="TYR_PHOSPHATASE_2"/>
    <property type="match status" value="1"/>
</dbReference>
<dbReference type="SMART" id="SM00195">
    <property type="entry name" value="DSPc"/>
    <property type="match status" value="1"/>
</dbReference>
<comment type="caution">
    <text evidence="6">The sequence shown here is derived from an EMBL/GenBank/DDBJ whole genome shotgun (WGS) entry which is preliminary data.</text>
</comment>
<name>A0AAW2TKW8_9LAMI</name>
<dbReference type="PANTHER" id="PTHR47244:SF1">
    <property type="entry name" value="PROTEIN-TYROSINE-PHOSPHATASE IBR5"/>
    <property type="match status" value="1"/>
</dbReference>
<reference evidence="6" key="1">
    <citation type="submission" date="2020-06" db="EMBL/GenBank/DDBJ databases">
        <authorList>
            <person name="Li T."/>
            <person name="Hu X."/>
            <person name="Zhang T."/>
            <person name="Song X."/>
            <person name="Zhang H."/>
            <person name="Dai N."/>
            <person name="Sheng W."/>
            <person name="Hou X."/>
            <person name="Wei L."/>
        </authorList>
    </citation>
    <scope>NUCLEOTIDE SEQUENCE</scope>
    <source>
        <strain evidence="6">KEN1</strain>
        <tissue evidence="6">Leaf</tissue>
    </source>
</reference>
<proteinExistence type="predicted"/>
<keyword evidence="2" id="KW-0904">Protein phosphatase</keyword>
<feature type="domain" description="Tyrosine-protein phosphatase" evidence="4">
    <location>
        <begin position="101"/>
        <end position="262"/>
    </location>
</feature>
<feature type="domain" description="Tyrosine specific protein phosphatases" evidence="5">
    <location>
        <begin position="183"/>
        <end position="251"/>
    </location>
</feature>
<feature type="region of interest" description="Disordered" evidence="3">
    <location>
        <begin position="321"/>
        <end position="354"/>
    </location>
</feature>
<dbReference type="InterPro" id="IPR000387">
    <property type="entry name" value="Tyr_Pase_dom"/>
</dbReference>
<evidence type="ECO:0000256" key="1">
    <source>
        <dbReference type="ARBA" id="ARBA00022801"/>
    </source>
</evidence>
<evidence type="ECO:0000256" key="2">
    <source>
        <dbReference type="ARBA" id="ARBA00022912"/>
    </source>
</evidence>
<organism evidence="6">
    <name type="scientific">Sesamum latifolium</name>
    <dbReference type="NCBI Taxonomy" id="2727402"/>
    <lineage>
        <taxon>Eukaryota</taxon>
        <taxon>Viridiplantae</taxon>
        <taxon>Streptophyta</taxon>
        <taxon>Embryophyta</taxon>
        <taxon>Tracheophyta</taxon>
        <taxon>Spermatophyta</taxon>
        <taxon>Magnoliopsida</taxon>
        <taxon>eudicotyledons</taxon>
        <taxon>Gunneridae</taxon>
        <taxon>Pentapetalae</taxon>
        <taxon>asterids</taxon>
        <taxon>lamiids</taxon>
        <taxon>Lamiales</taxon>
        <taxon>Pedaliaceae</taxon>
        <taxon>Sesamum</taxon>
    </lineage>
</organism>
<dbReference type="SUPFAM" id="SSF52799">
    <property type="entry name" value="(Phosphotyrosine protein) phosphatases II"/>
    <property type="match status" value="1"/>
</dbReference>